<dbReference type="AlphaFoldDB" id="A0AAD5R4P9"/>
<evidence type="ECO:0000313" key="1">
    <source>
        <dbReference type="EMBL" id="KAJ1368999.1"/>
    </source>
</evidence>
<comment type="caution">
    <text evidence="1">The sequence shown here is derived from an EMBL/GenBank/DDBJ whole genome shotgun (WGS) entry which is preliminary data.</text>
</comment>
<proteinExistence type="predicted"/>
<protein>
    <submittedName>
        <fullName evidence="1">Uncharacterized protein</fullName>
    </submittedName>
</protein>
<keyword evidence="2" id="KW-1185">Reference proteome</keyword>
<evidence type="ECO:0000313" key="2">
    <source>
        <dbReference type="Proteomes" id="UP001196413"/>
    </source>
</evidence>
<sequence>MGNDGLFLSLSGLSWGSTPAVLHSPTPENTSQPHHVRILGAMGARQELNPPLYWRNIRTSPLGHTIVGSNGCS</sequence>
<dbReference type="EMBL" id="JAHQIW010006376">
    <property type="protein sequence ID" value="KAJ1368999.1"/>
    <property type="molecule type" value="Genomic_DNA"/>
</dbReference>
<dbReference type="Proteomes" id="UP001196413">
    <property type="component" value="Unassembled WGS sequence"/>
</dbReference>
<gene>
    <name evidence="1" type="ORF">KIN20_030366</name>
</gene>
<reference evidence="1" key="1">
    <citation type="submission" date="2021-06" db="EMBL/GenBank/DDBJ databases">
        <title>Parelaphostrongylus tenuis whole genome reference sequence.</title>
        <authorList>
            <person name="Garwood T.J."/>
            <person name="Larsen P.A."/>
            <person name="Fountain-Jones N.M."/>
            <person name="Garbe J.R."/>
            <person name="Macchietto M.G."/>
            <person name="Kania S.A."/>
            <person name="Gerhold R.W."/>
            <person name="Richards J.E."/>
            <person name="Wolf T.M."/>
        </authorList>
    </citation>
    <scope>NUCLEOTIDE SEQUENCE</scope>
    <source>
        <strain evidence="1">MNPRO001-30</strain>
        <tissue evidence="1">Meninges</tissue>
    </source>
</reference>
<name>A0AAD5R4P9_PARTN</name>
<organism evidence="1 2">
    <name type="scientific">Parelaphostrongylus tenuis</name>
    <name type="common">Meningeal worm</name>
    <dbReference type="NCBI Taxonomy" id="148309"/>
    <lineage>
        <taxon>Eukaryota</taxon>
        <taxon>Metazoa</taxon>
        <taxon>Ecdysozoa</taxon>
        <taxon>Nematoda</taxon>
        <taxon>Chromadorea</taxon>
        <taxon>Rhabditida</taxon>
        <taxon>Rhabditina</taxon>
        <taxon>Rhabditomorpha</taxon>
        <taxon>Strongyloidea</taxon>
        <taxon>Metastrongylidae</taxon>
        <taxon>Parelaphostrongylus</taxon>
    </lineage>
</organism>
<accession>A0AAD5R4P9</accession>